<dbReference type="Proteomes" id="UP000000759">
    <property type="component" value="Chromosome 2"/>
</dbReference>
<evidence type="ECO:0000256" key="3">
    <source>
        <dbReference type="ARBA" id="ARBA00009164"/>
    </source>
</evidence>
<name>B7FTA7_PHATC</name>
<dbReference type="STRING" id="556484.B7FTA7"/>
<keyword evidence="8" id="KW-0456">Lyase</keyword>
<evidence type="ECO:0000256" key="2">
    <source>
        <dbReference type="ARBA" id="ARBA00005126"/>
    </source>
</evidence>
<evidence type="ECO:0000256" key="8">
    <source>
        <dbReference type="ARBA" id="ARBA00023239"/>
    </source>
</evidence>
<dbReference type="OrthoDB" id="14045at2759"/>
<sequence length="173" mass="19598">MPPPTTSFEVYVSKDTFKFNAAHFVAFQGYRERLHGHNYRIGVRLLGRRQIGADGYLIDFGCVKDVCKKVCKRINEHFLCPVHSDVLKITTENESVRIECADGTYFVFPAADCVMLPIFHATAEELAIYLYAEILNGLNADYLQKRGIHTMEIAVAEAIGQEATRGVCRLYWS</sequence>
<dbReference type="InParanoid" id="B7FTA7"/>
<accession>B7FTA7</accession>
<comment type="similarity">
    <text evidence="3">Belongs to the PTPS family.</text>
</comment>
<dbReference type="EMBL" id="CM000606">
    <property type="protein sequence ID" value="EEC50623.1"/>
    <property type="molecule type" value="Genomic_DNA"/>
</dbReference>
<dbReference type="KEGG" id="pti:PHATRDRAFT_50741"/>
<evidence type="ECO:0000313" key="9">
    <source>
        <dbReference type="EMBL" id="EEC50623.1"/>
    </source>
</evidence>
<dbReference type="InterPro" id="IPR007115">
    <property type="entry name" value="6-PTP_synth/QueD"/>
</dbReference>
<evidence type="ECO:0000256" key="7">
    <source>
        <dbReference type="ARBA" id="ARBA00023007"/>
    </source>
</evidence>
<dbReference type="PANTHER" id="PTHR12589">
    <property type="entry name" value="PYRUVOYL TETRAHYDROBIOPTERIN SYNTHASE"/>
    <property type="match status" value="1"/>
</dbReference>
<evidence type="ECO:0000256" key="4">
    <source>
        <dbReference type="ARBA" id="ARBA00013100"/>
    </source>
</evidence>
<evidence type="ECO:0000313" key="10">
    <source>
        <dbReference type="Proteomes" id="UP000000759"/>
    </source>
</evidence>
<dbReference type="EC" id="4.2.3.12" evidence="4"/>
<protein>
    <recommendedName>
        <fullName evidence="4">6-pyruvoyltetrahydropterin synthase</fullName>
        <ecNumber evidence="4">4.2.3.12</ecNumber>
    </recommendedName>
</protein>
<dbReference type="PaxDb" id="2850-Phatr50741"/>
<keyword evidence="10" id="KW-1185">Reference proteome</keyword>
<keyword evidence="7" id="KW-0783">Tetrahydrobiopterin biosynthesis</keyword>
<reference evidence="10" key="2">
    <citation type="submission" date="2008-08" db="EMBL/GenBank/DDBJ databases">
        <authorList>
            <consortium name="Diatom Consortium"/>
            <person name="Grigoriev I."/>
            <person name="Grimwood J."/>
            <person name="Kuo A."/>
            <person name="Otillar R.P."/>
            <person name="Salamov A."/>
            <person name="Detter J.C."/>
            <person name="Lindquist E."/>
            <person name="Shapiro H."/>
            <person name="Lucas S."/>
            <person name="Glavina del Rio T."/>
            <person name="Pitluck S."/>
            <person name="Rokhsar D."/>
            <person name="Bowler C."/>
        </authorList>
    </citation>
    <scope>GENOME REANNOTATION</scope>
    <source>
        <strain evidence="10">CCAP 1055/1</strain>
    </source>
</reference>
<dbReference type="GO" id="GO:0003874">
    <property type="term" value="F:6-pyruvoyltetrahydropterin synthase activity"/>
    <property type="evidence" value="ECO:0007669"/>
    <property type="project" value="UniProtKB-EC"/>
</dbReference>
<comment type="cofactor">
    <cofactor evidence="1">
        <name>Zn(2+)</name>
        <dbReference type="ChEBI" id="CHEBI:29105"/>
    </cofactor>
</comment>
<dbReference type="HOGENOM" id="CLU_1113161_0_0_1"/>
<dbReference type="PANTHER" id="PTHR12589:SF7">
    <property type="entry name" value="6-PYRUVOYL TETRAHYDROBIOPTERIN SYNTHASE"/>
    <property type="match status" value="1"/>
</dbReference>
<dbReference type="UniPathway" id="UPA00849">
    <property type="reaction ID" value="UER00819"/>
</dbReference>
<dbReference type="SUPFAM" id="SSF55620">
    <property type="entry name" value="Tetrahydrobiopterin biosynthesis enzymes-like"/>
    <property type="match status" value="1"/>
</dbReference>
<evidence type="ECO:0000256" key="1">
    <source>
        <dbReference type="ARBA" id="ARBA00001947"/>
    </source>
</evidence>
<reference evidence="9 10" key="1">
    <citation type="journal article" date="2008" name="Nature">
        <title>The Phaeodactylum genome reveals the evolutionary history of diatom genomes.</title>
        <authorList>
            <person name="Bowler C."/>
            <person name="Allen A.E."/>
            <person name="Badger J.H."/>
            <person name="Grimwood J."/>
            <person name="Jabbari K."/>
            <person name="Kuo A."/>
            <person name="Maheswari U."/>
            <person name="Martens C."/>
            <person name="Maumus F."/>
            <person name="Otillar R.P."/>
            <person name="Rayko E."/>
            <person name="Salamov A."/>
            <person name="Vandepoele K."/>
            <person name="Beszteri B."/>
            <person name="Gruber A."/>
            <person name="Heijde M."/>
            <person name="Katinka M."/>
            <person name="Mock T."/>
            <person name="Valentin K."/>
            <person name="Verret F."/>
            <person name="Berges J.A."/>
            <person name="Brownlee C."/>
            <person name="Cadoret J.P."/>
            <person name="Chiovitti A."/>
            <person name="Choi C.J."/>
            <person name="Coesel S."/>
            <person name="De Martino A."/>
            <person name="Detter J.C."/>
            <person name="Durkin C."/>
            <person name="Falciatore A."/>
            <person name="Fournet J."/>
            <person name="Haruta M."/>
            <person name="Huysman M.J."/>
            <person name="Jenkins B.D."/>
            <person name="Jiroutova K."/>
            <person name="Jorgensen R.E."/>
            <person name="Joubert Y."/>
            <person name="Kaplan A."/>
            <person name="Kroger N."/>
            <person name="Kroth P.G."/>
            <person name="La Roche J."/>
            <person name="Lindquist E."/>
            <person name="Lommer M."/>
            <person name="Martin-Jezequel V."/>
            <person name="Lopez P.J."/>
            <person name="Lucas S."/>
            <person name="Mangogna M."/>
            <person name="McGinnis K."/>
            <person name="Medlin L.K."/>
            <person name="Montsant A."/>
            <person name="Oudot-Le Secq M.P."/>
            <person name="Napoli C."/>
            <person name="Obornik M."/>
            <person name="Parker M.S."/>
            <person name="Petit J.L."/>
            <person name="Porcel B.M."/>
            <person name="Poulsen N."/>
            <person name="Robison M."/>
            <person name="Rychlewski L."/>
            <person name="Rynearson T.A."/>
            <person name="Schmutz J."/>
            <person name="Shapiro H."/>
            <person name="Siaut M."/>
            <person name="Stanley M."/>
            <person name="Sussman M.R."/>
            <person name="Taylor A.R."/>
            <person name="Vardi A."/>
            <person name="von Dassow P."/>
            <person name="Vyverman W."/>
            <person name="Willis A."/>
            <person name="Wyrwicz L.S."/>
            <person name="Rokhsar D.S."/>
            <person name="Weissenbach J."/>
            <person name="Armbrust E.V."/>
            <person name="Green B.R."/>
            <person name="Van de Peer Y."/>
            <person name="Grigoriev I.V."/>
        </authorList>
    </citation>
    <scope>NUCLEOTIDE SEQUENCE [LARGE SCALE GENOMIC DNA]</scope>
    <source>
        <strain evidence="9 10">CCAP 1055/1</strain>
    </source>
</reference>
<dbReference type="FunCoup" id="B7FTA7">
    <property type="interactions" value="52"/>
</dbReference>
<evidence type="ECO:0000256" key="5">
    <source>
        <dbReference type="ARBA" id="ARBA00022723"/>
    </source>
</evidence>
<dbReference type="InterPro" id="IPR038418">
    <property type="entry name" value="6-PTP_synth/QueD_sf"/>
</dbReference>
<evidence type="ECO:0000256" key="6">
    <source>
        <dbReference type="ARBA" id="ARBA00022833"/>
    </source>
</evidence>
<dbReference type="eggNOG" id="ENOG502S1HP">
    <property type="taxonomic scope" value="Eukaryota"/>
</dbReference>
<dbReference type="GO" id="GO:0046872">
    <property type="term" value="F:metal ion binding"/>
    <property type="evidence" value="ECO:0007669"/>
    <property type="project" value="UniProtKB-KW"/>
</dbReference>
<dbReference type="AlphaFoldDB" id="B7FTA7"/>
<gene>
    <name evidence="9" type="ORF">PHATRDRAFT_50741</name>
</gene>
<dbReference type="GeneID" id="7197262"/>
<comment type="pathway">
    <text evidence="2">Cofactor biosynthesis; tetrahydrobiopterin biosynthesis; tetrahydrobiopterin from 7,8-dihydroneopterin triphosphate: step 1/3.</text>
</comment>
<keyword evidence="6" id="KW-0862">Zinc</keyword>
<dbReference type="RefSeq" id="XP_002177809.1">
    <property type="nucleotide sequence ID" value="XM_002177773.1"/>
</dbReference>
<dbReference type="Gene3D" id="3.30.479.10">
    <property type="entry name" value="6-pyruvoyl tetrahydropterin synthase/QueD"/>
    <property type="match status" value="1"/>
</dbReference>
<keyword evidence="5" id="KW-0479">Metal-binding</keyword>
<dbReference type="GO" id="GO:0006729">
    <property type="term" value="P:tetrahydrobiopterin biosynthetic process"/>
    <property type="evidence" value="ECO:0007669"/>
    <property type="project" value="UniProtKB-UniPathway"/>
</dbReference>
<organism evidence="9 10">
    <name type="scientific">Phaeodactylum tricornutum (strain CCAP 1055/1)</name>
    <dbReference type="NCBI Taxonomy" id="556484"/>
    <lineage>
        <taxon>Eukaryota</taxon>
        <taxon>Sar</taxon>
        <taxon>Stramenopiles</taxon>
        <taxon>Ochrophyta</taxon>
        <taxon>Bacillariophyta</taxon>
        <taxon>Bacillariophyceae</taxon>
        <taxon>Bacillariophycidae</taxon>
        <taxon>Naviculales</taxon>
        <taxon>Phaeodactylaceae</taxon>
        <taxon>Phaeodactylum</taxon>
    </lineage>
</organism>
<proteinExistence type="inferred from homology"/>
<dbReference type="Pfam" id="PF01242">
    <property type="entry name" value="PTPS"/>
    <property type="match status" value="1"/>
</dbReference>